<dbReference type="Proteomes" id="UP000316562">
    <property type="component" value="Unassembled WGS sequence"/>
</dbReference>
<organism evidence="1 2">
    <name type="scientific">Acididesulfobacter guangdongensis</name>
    <dbReference type="NCBI Taxonomy" id="2597225"/>
    <lineage>
        <taxon>Bacteria</taxon>
        <taxon>Deltaproteobacteria</taxon>
        <taxon>Candidatus Acidulodesulfobacterales</taxon>
        <taxon>Candidatus Acididesulfobacter</taxon>
    </lineage>
</organism>
<comment type="caution">
    <text evidence="1">The sequence shown here is derived from an EMBL/GenBank/DDBJ whole genome shotgun (WGS) entry which is preliminary data.</text>
</comment>
<name>A0A519BEK9_ACIG2</name>
<gene>
    <name evidence="1" type="ORF">EVJ46_09260</name>
</gene>
<sequence>MIAKETFIDSLLKKLKSMPVGHYYDVRSYKRDRGFYIIKSEEDEYCLLERGFFEEEYVANFDELTNIFKKLLKREFPRSHKLRIYNMGEASECIFKKPKRKKI</sequence>
<dbReference type="AlphaFoldDB" id="A0A519BEK9"/>
<evidence type="ECO:0000313" key="2">
    <source>
        <dbReference type="Proteomes" id="UP000316562"/>
    </source>
</evidence>
<proteinExistence type="predicted"/>
<reference evidence="1 2" key="1">
    <citation type="journal article" date="2019" name="ISME J.">
        <title>Insights into ecological role of a new deltaproteobacterial order Candidatus Acidulodesulfobacterales by metagenomics and metatranscriptomics.</title>
        <authorList>
            <person name="Tan S."/>
            <person name="Liu J."/>
            <person name="Fang Y."/>
            <person name="Hedlund B.P."/>
            <person name="Lian Z.H."/>
            <person name="Huang L.Y."/>
            <person name="Li J.T."/>
            <person name="Huang L.N."/>
            <person name="Li W.J."/>
            <person name="Jiang H.C."/>
            <person name="Dong H.L."/>
            <person name="Shu W.S."/>
        </authorList>
    </citation>
    <scope>NUCLEOTIDE SEQUENCE [LARGE SCALE GENOMIC DNA]</scope>
    <source>
        <strain evidence="1">AP2</strain>
    </source>
</reference>
<accession>A0A519BEK9</accession>
<protein>
    <submittedName>
        <fullName evidence="1">Uncharacterized protein</fullName>
    </submittedName>
</protein>
<evidence type="ECO:0000313" key="1">
    <source>
        <dbReference type="EMBL" id="RZD15703.1"/>
    </source>
</evidence>
<dbReference type="EMBL" id="SGBC01000004">
    <property type="protein sequence ID" value="RZD15703.1"/>
    <property type="molecule type" value="Genomic_DNA"/>
</dbReference>